<dbReference type="KEGG" id="gsn:YC6258_03344"/>
<dbReference type="STRING" id="1445510.YC6258_03344"/>
<dbReference type="Pfam" id="PF07437">
    <property type="entry name" value="YfaZ"/>
    <property type="match status" value="1"/>
</dbReference>
<organism evidence="1 2">
    <name type="scientific">Gynuella sunshinyii YC6258</name>
    <dbReference type="NCBI Taxonomy" id="1445510"/>
    <lineage>
        <taxon>Bacteria</taxon>
        <taxon>Pseudomonadati</taxon>
        <taxon>Pseudomonadota</taxon>
        <taxon>Gammaproteobacteria</taxon>
        <taxon>Oceanospirillales</taxon>
        <taxon>Saccharospirillaceae</taxon>
        <taxon>Gynuella</taxon>
    </lineage>
</organism>
<dbReference type="HOGENOM" id="CLU_122257_0_0_6"/>
<dbReference type="EMBL" id="CP007142">
    <property type="protein sequence ID" value="AJQ95380.1"/>
    <property type="molecule type" value="Genomic_DNA"/>
</dbReference>
<accession>A0A0C5V7I4</accession>
<dbReference type="Proteomes" id="UP000032266">
    <property type="component" value="Chromosome"/>
</dbReference>
<evidence type="ECO:0000313" key="1">
    <source>
        <dbReference type="EMBL" id="AJQ95380.1"/>
    </source>
</evidence>
<keyword evidence="2" id="KW-1185">Reference proteome</keyword>
<dbReference type="InterPro" id="IPR009998">
    <property type="entry name" value="YfaZ"/>
</dbReference>
<name>A0A0C5V7I4_9GAMM</name>
<protein>
    <recommendedName>
        <fullName evidence="3">YfaZ</fullName>
    </recommendedName>
</protein>
<gene>
    <name evidence="1" type="ORF">YC6258_03344</name>
</gene>
<reference evidence="1 2" key="1">
    <citation type="submission" date="2014-01" db="EMBL/GenBank/DDBJ databases">
        <title>Full genme sequencing of cellulolytic bacterium Gynuella sunshinyii YC6258T gen. nov., sp. nov.</title>
        <authorList>
            <person name="Khan H."/>
            <person name="Chung E.J."/>
            <person name="Chung Y.R."/>
        </authorList>
    </citation>
    <scope>NUCLEOTIDE SEQUENCE [LARGE SCALE GENOMIC DNA]</scope>
    <source>
        <strain evidence="1 2">YC6258</strain>
    </source>
</reference>
<evidence type="ECO:0000313" key="2">
    <source>
        <dbReference type="Proteomes" id="UP000032266"/>
    </source>
</evidence>
<dbReference type="AlphaFoldDB" id="A0A0C5V7I4"/>
<sequence length="149" mass="16484">MEHDATRIGTGMHLTAGMLYQEEDGYALSAGFNAVDVSNPDSDLIGGLGIKGFVYDSHETAFSAAVGGFVRYSPDFLNGLGFEGLLYYSPDVISFNDTRSFYELVARVTYKVMPQARLFIGYQDVTADYKEVGEKPIDRAFTIGFRINY</sequence>
<evidence type="ECO:0008006" key="3">
    <source>
        <dbReference type="Google" id="ProtNLM"/>
    </source>
</evidence>
<proteinExistence type="predicted"/>